<evidence type="ECO:0000313" key="5">
    <source>
        <dbReference type="Proteomes" id="UP000059680"/>
    </source>
</evidence>
<organism evidence="4 5">
    <name type="scientific">Oryza sativa subsp. japonica</name>
    <name type="common">Rice</name>
    <dbReference type="NCBI Taxonomy" id="39947"/>
    <lineage>
        <taxon>Eukaryota</taxon>
        <taxon>Viridiplantae</taxon>
        <taxon>Streptophyta</taxon>
        <taxon>Embryophyta</taxon>
        <taxon>Tracheophyta</taxon>
        <taxon>Spermatophyta</taxon>
        <taxon>Magnoliopsida</taxon>
        <taxon>Liliopsida</taxon>
        <taxon>Poales</taxon>
        <taxon>Poaceae</taxon>
        <taxon>BOP clade</taxon>
        <taxon>Oryzoideae</taxon>
        <taxon>Oryzeae</taxon>
        <taxon>Oryzinae</taxon>
        <taxon>Oryza</taxon>
        <taxon>Oryza sativa</taxon>
    </lineage>
</organism>
<dbReference type="STRING" id="39947.A0A0P0WIT7"/>
<feature type="region of interest" description="Disordered" evidence="2">
    <location>
        <begin position="268"/>
        <end position="314"/>
    </location>
</feature>
<accession>A0A0P0WIT7</accession>
<dbReference type="OMA" id="WCANAKE"/>
<feature type="domain" description="AB hydrolase-1" evidence="3">
    <location>
        <begin position="19"/>
        <end position="132"/>
    </location>
</feature>
<dbReference type="InterPro" id="IPR000073">
    <property type="entry name" value="AB_hydrolase_1"/>
</dbReference>
<dbReference type="PaxDb" id="39947-A0A0P0WIT7"/>
<dbReference type="eggNOG" id="ENOG502QUXK">
    <property type="taxonomic scope" value="Eukaryota"/>
</dbReference>
<evidence type="ECO:0000259" key="3">
    <source>
        <dbReference type="Pfam" id="PF00561"/>
    </source>
</evidence>
<feature type="region of interest" description="Disordered" evidence="2">
    <location>
        <begin position="196"/>
        <end position="255"/>
    </location>
</feature>
<dbReference type="Proteomes" id="UP000059680">
    <property type="component" value="Chromosome 5"/>
</dbReference>
<feature type="compositionally biased region" description="Basic residues" evidence="2">
    <location>
        <begin position="230"/>
        <end position="255"/>
    </location>
</feature>
<evidence type="ECO:0000256" key="2">
    <source>
        <dbReference type="SAM" id="MobiDB-lite"/>
    </source>
</evidence>
<proteinExistence type="inferred from homology"/>
<reference evidence="4 5" key="2">
    <citation type="journal article" date="2013" name="Plant Cell Physiol.">
        <title>Rice Annotation Project Database (RAP-DB): an integrative and interactive database for rice genomics.</title>
        <authorList>
            <person name="Sakai H."/>
            <person name="Lee S.S."/>
            <person name="Tanaka T."/>
            <person name="Numa H."/>
            <person name="Kim J."/>
            <person name="Kawahara Y."/>
            <person name="Wakimoto H."/>
            <person name="Yang C.C."/>
            <person name="Iwamoto M."/>
            <person name="Abe T."/>
            <person name="Yamada Y."/>
            <person name="Muto A."/>
            <person name="Inokuchi H."/>
            <person name="Ikemura T."/>
            <person name="Matsumoto T."/>
            <person name="Sasaki T."/>
            <person name="Itoh T."/>
        </authorList>
    </citation>
    <scope>NUCLEOTIDE SEQUENCE [LARGE SCALE GENOMIC DNA]</scope>
    <source>
        <strain evidence="5">cv. Nipponbare</strain>
    </source>
</reference>
<reference evidence="4 5" key="3">
    <citation type="journal article" date="2013" name="Rice">
        <title>Improvement of the Oryza sativa Nipponbare reference genome using next generation sequence and optical map data.</title>
        <authorList>
            <person name="Kawahara Y."/>
            <person name="de la Bastide M."/>
            <person name="Hamilton J.P."/>
            <person name="Kanamori H."/>
            <person name="McCombie W.R."/>
            <person name="Ouyang S."/>
            <person name="Schwartz D.C."/>
            <person name="Tanaka T."/>
            <person name="Wu J."/>
            <person name="Zhou S."/>
            <person name="Childs K.L."/>
            <person name="Davidson R.M."/>
            <person name="Lin H."/>
            <person name="Quesada-Ocampo L."/>
            <person name="Vaillancourt B."/>
            <person name="Sakai H."/>
            <person name="Lee S.S."/>
            <person name="Kim J."/>
            <person name="Numa H."/>
            <person name="Itoh T."/>
            <person name="Buell C.R."/>
            <person name="Matsumoto T."/>
        </authorList>
    </citation>
    <scope>NUCLEOTIDE SEQUENCE [LARGE SCALE GENOMIC DNA]</scope>
    <source>
        <strain evidence="5">cv. Nipponbare</strain>
    </source>
</reference>
<dbReference type="SMR" id="A0A0P0WIT7"/>
<dbReference type="SUPFAM" id="SSF53474">
    <property type="entry name" value="alpha/beta-Hydrolases"/>
    <property type="match status" value="1"/>
</dbReference>
<dbReference type="EMBL" id="AP014961">
    <property type="protein sequence ID" value="BAS92552.1"/>
    <property type="molecule type" value="Genomic_DNA"/>
</dbReference>
<dbReference type="InParanoid" id="A0A0P0WIT7"/>
<evidence type="ECO:0000313" key="4">
    <source>
        <dbReference type="EMBL" id="BAS92552.1"/>
    </source>
</evidence>
<gene>
    <name evidence="4" type="ordered locus">Os05g0179900</name>
    <name evidence="4" type="ORF">OSNPB_050179900</name>
</gene>
<sequence>MNARVLGGGGGGGGDGETTVVLAHGYGGSSHIWDDVAPALAKTFRVVVFDWSFSGDVVVDDDDDAAAVSEDISCSYFGFADELVAMMDELALTAVVFVGHSMAGMIGCIASVARPELFRHLVLVGASPRFSIEHSHFIASIDLSSSSNHAWALCTVFMGSCQVHQRRRRRLRGRLRARRGGRHARRHRGRFRGVGAAVRRGRRRAGAVAGRRRGGQVRQAAGADAPGRGAPRHARRAHLRRPRRAPRRRGAVHHRALRARRRGAARCGAVHAARDGTRRRRRAGAGGGGDGFLRPLPAAHGAHGVRPGHGGHTA</sequence>
<dbReference type="Pfam" id="PF00561">
    <property type="entry name" value="Abhydrolase_1"/>
    <property type="match status" value="1"/>
</dbReference>
<protein>
    <submittedName>
        <fullName evidence="4">Os05g0179900 protein</fullName>
    </submittedName>
</protein>
<dbReference type="AlphaFoldDB" id="A0A0P0WIT7"/>
<dbReference type="Gramene" id="Os05t0179900-00">
    <property type="protein sequence ID" value="Os05t0179900-00"/>
    <property type="gene ID" value="Os05g0179900"/>
</dbReference>
<keyword evidence="5" id="KW-1185">Reference proteome</keyword>
<evidence type="ECO:0000256" key="1">
    <source>
        <dbReference type="ARBA" id="ARBA00008645"/>
    </source>
</evidence>
<reference evidence="5" key="1">
    <citation type="journal article" date="2005" name="Nature">
        <title>The map-based sequence of the rice genome.</title>
        <authorList>
            <consortium name="International rice genome sequencing project (IRGSP)"/>
            <person name="Matsumoto T."/>
            <person name="Wu J."/>
            <person name="Kanamori H."/>
            <person name="Katayose Y."/>
            <person name="Fujisawa M."/>
            <person name="Namiki N."/>
            <person name="Mizuno H."/>
            <person name="Yamamoto K."/>
            <person name="Antonio B.A."/>
            <person name="Baba T."/>
            <person name="Sakata K."/>
            <person name="Nagamura Y."/>
            <person name="Aoki H."/>
            <person name="Arikawa K."/>
            <person name="Arita K."/>
            <person name="Bito T."/>
            <person name="Chiden Y."/>
            <person name="Fujitsuka N."/>
            <person name="Fukunaka R."/>
            <person name="Hamada M."/>
            <person name="Harada C."/>
            <person name="Hayashi A."/>
            <person name="Hijishita S."/>
            <person name="Honda M."/>
            <person name="Hosokawa S."/>
            <person name="Ichikawa Y."/>
            <person name="Idonuma A."/>
            <person name="Iijima M."/>
            <person name="Ikeda M."/>
            <person name="Ikeno M."/>
            <person name="Ito K."/>
            <person name="Ito S."/>
            <person name="Ito T."/>
            <person name="Ito Y."/>
            <person name="Ito Y."/>
            <person name="Iwabuchi A."/>
            <person name="Kamiya K."/>
            <person name="Karasawa W."/>
            <person name="Kurita K."/>
            <person name="Katagiri S."/>
            <person name="Kikuta A."/>
            <person name="Kobayashi H."/>
            <person name="Kobayashi N."/>
            <person name="Machita K."/>
            <person name="Maehara T."/>
            <person name="Masukawa M."/>
            <person name="Mizubayashi T."/>
            <person name="Mukai Y."/>
            <person name="Nagasaki H."/>
            <person name="Nagata Y."/>
            <person name="Naito S."/>
            <person name="Nakashima M."/>
            <person name="Nakama Y."/>
            <person name="Nakamichi Y."/>
            <person name="Nakamura M."/>
            <person name="Meguro A."/>
            <person name="Negishi M."/>
            <person name="Ohta I."/>
            <person name="Ohta T."/>
            <person name="Okamoto M."/>
            <person name="Ono N."/>
            <person name="Saji S."/>
            <person name="Sakaguchi M."/>
            <person name="Sakai K."/>
            <person name="Shibata M."/>
            <person name="Shimokawa T."/>
            <person name="Song J."/>
            <person name="Takazaki Y."/>
            <person name="Terasawa K."/>
            <person name="Tsugane M."/>
            <person name="Tsuji K."/>
            <person name="Ueda S."/>
            <person name="Waki K."/>
            <person name="Yamagata H."/>
            <person name="Yamamoto M."/>
            <person name="Yamamoto S."/>
            <person name="Yamane H."/>
            <person name="Yoshiki S."/>
            <person name="Yoshihara R."/>
            <person name="Yukawa K."/>
            <person name="Zhong H."/>
            <person name="Yano M."/>
            <person name="Yuan Q."/>
            <person name="Ouyang S."/>
            <person name="Liu J."/>
            <person name="Jones K.M."/>
            <person name="Gansberger K."/>
            <person name="Moffat K."/>
            <person name="Hill J."/>
            <person name="Bera J."/>
            <person name="Fadrosh D."/>
            <person name="Jin S."/>
            <person name="Johri S."/>
            <person name="Kim M."/>
            <person name="Overton L."/>
            <person name="Reardon M."/>
            <person name="Tsitrin T."/>
            <person name="Vuong H."/>
            <person name="Weaver B."/>
            <person name="Ciecko A."/>
            <person name="Tallon L."/>
            <person name="Jackson J."/>
            <person name="Pai G."/>
            <person name="Aken S.V."/>
            <person name="Utterback T."/>
            <person name="Reidmuller S."/>
            <person name="Feldblyum T."/>
            <person name="Hsiao J."/>
            <person name="Zismann V."/>
            <person name="Iobst S."/>
            <person name="de Vazeille A.R."/>
            <person name="Buell C.R."/>
            <person name="Ying K."/>
            <person name="Li Y."/>
            <person name="Lu T."/>
            <person name="Huang Y."/>
            <person name="Zhao Q."/>
            <person name="Feng Q."/>
            <person name="Zhang L."/>
            <person name="Zhu J."/>
            <person name="Weng Q."/>
            <person name="Mu J."/>
            <person name="Lu Y."/>
            <person name="Fan D."/>
            <person name="Liu Y."/>
            <person name="Guan J."/>
            <person name="Zhang Y."/>
            <person name="Yu S."/>
            <person name="Liu X."/>
            <person name="Zhang Y."/>
            <person name="Hong G."/>
            <person name="Han B."/>
            <person name="Choisne N."/>
            <person name="Demange N."/>
            <person name="Orjeda G."/>
            <person name="Samain S."/>
            <person name="Cattolico L."/>
            <person name="Pelletier E."/>
            <person name="Couloux A."/>
            <person name="Segurens B."/>
            <person name="Wincker P."/>
            <person name="D'Hont A."/>
            <person name="Scarpelli C."/>
            <person name="Weissenbach J."/>
            <person name="Salanoubat M."/>
            <person name="Quetier F."/>
            <person name="Yu Y."/>
            <person name="Kim H.R."/>
            <person name="Rambo T."/>
            <person name="Currie J."/>
            <person name="Collura K."/>
            <person name="Luo M."/>
            <person name="Yang T."/>
            <person name="Ammiraju J.S.S."/>
            <person name="Engler F."/>
            <person name="Soderlund C."/>
            <person name="Wing R.A."/>
            <person name="Palmer L.E."/>
            <person name="de la Bastide M."/>
            <person name="Spiegel L."/>
            <person name="Nascimento L."/>
            <person name="Zutavern T."/>
            <person name="O'Shaughnessy A."/>
            <person name="Dike S."/>
            <person name="Dedhia N."/>
            <person name="Preston R."/>
            <person name="Balija V."/>
            <person name="McCombie W.R."/>
            <person name="Chow T."/>
            <person name="Chen H."/>
            <person name="Chung M."/>
            <person name="Chen C."/>
            <person name="Shaw J."/>
            <person name="Wu H."/>
            <person name="Hsiao K."/>
            <person name="Chao Y."/>
            <person name="Chu M."/>
            <person name="Cheng C."/>
            <person name="Hour A."/>
            <person name="Lee P."/>
            <person name="Lin S."/>
            <person name="Lin Y."/>
            <person name="Liou J."/>
            <person name="Liu S."/>
            <person name="Hsing Y."/>
            <person name="Raghuvanshi S."/>
            <person name="Mohanty A."/>
            <person name="Bharti A.K."/>
            <person name="Gaur A."/>
            <person name="Gupta V."/>
            <person name="Kumar D."/>
            <person name="Ravi V."/>
            <person name="Vij S."/>
            <person name="Kapur A."/>
            <person name="Khurana P."/>
            <person name="Khurana P."/>
            <person name="Khurana J.P."/>
            <person name="Tyagi A.K."/>
            <person name="Gaikwad K."/>
            <person name="Singh A."/>
            <person name="Dalal V."/>
            <person name="Srivastava S."/>
            <person name="Dixit A."/>
            <person name="Pal A.K."/>
            <person name="Ghazi I.A."/>
            <person name="Yadav M."/>
            <person name="Pandit A."/>
            <person name="Bhargava A."/>
            <person name="Sureshbabu K."/>
            <person name="Batra K."/>
            <person name="Sharma T.R."/>
            <person name="Mohapatra T."/>
            <person name="Singh N.K."/>
            <person name="Messing J."/>
            <person name="Nelson A.B."/>
            <person name="Fuks G."/>
            <person name="Kavchok S."/>
            <person name="Keizer G."/>
            <person name="Linton E."/>
            <person name="Llaca V."/>
            <person name="Song R."/>
            <person name="Tanyolac B."/>
            <person name="Young S."/>
            <person name="Ho-Il K."/>
            <person name="Hahn J.H."/>
            <person name="Sangsakoo G."/>
            <person name="Vanavichit A."/>
            <person name="de Mattos Luiz.A.T."/>
            <person name="Zimmer P.D."/>
            <person name="Malone G."/>
            <person name="Dellagostin O."/>
            <person name="de Oliveira A.C."/>
            <person name="Bevan M."/>
            <person name="Bancroft I."/>
            <person name="Minx P."/>
            <person name="Cordum H."/>
            <person name="Wilson R."/>
            <person name="Cheng Z."/>
            <person name="Jin W."/>
            <person name="Jiang J."/>
            <person name="Leong S.A."/>
            <person name="Iwama H."/>
            <person name="Gojobori T."/>
            <person name="Itoh T."/>
            <person name="Niimura Y."/>
            <person name="Fujii Y."/>
            <person name="Habara T."/>
            <person name="Sakai H."/>
            <person name="Sato Y."/>
            <person name="Wilson G."/>
            <person name="Kumar K."/>
            <person name="McCouch S."/>
            <person name="Juretic N."/>
            <person name="Hoen D."/>
            <person name="Wright S."/>
            <person name="Bruskiewich R."/>
            <person name="Bureau T."/>
            <person name="Miyao A."/>
            <person name="Hirochika H."/>
            <person name="Nishikawa T."/>
            <person name="Kadowaki K."/>
            <person name="Sugiura M."/>
            <person name="Burr B."/>
            <person name="Sasaki T."/>
        </authorList>
    </citation>
    <scope>NUCLEOTIDE SEQUENCE [LARGE SCALE GENOMIC DNA]</scope>
    <source>
        <strain evidence="5">cv. Nipponbare</strain>
    </source>
</reference>
<dbReference type="PANTHER" id="PTHR43039">
    <property type="entry name" value="ESTERASE-RELATED"/>
    <property type="match status" value="1"/>
</dbReference>
<dbReference type="Gene3D" id="3.40.50.1820">
    <property type="entry name" value="alpha/beta hydrolase"/>
    <property type="match status" value="1"/>
</dbReference>
<dbReference type="FunCoup" id="A0A0P0WIT7">
    <property type="interactions" value="4"/>
</dbReference>
<dbReference type="InterPro" id="IPR029058">
    <property type="entry name" value="AB_hydrolase_fold"/>
</dbReference>
<feature type="compositionally biased region" description="Basic residues" evidence="2">
    <location>
        <begin position="199"/>
        <end position="215"/>
    </location>
</feature>
<comment type="similarity">
    <text evidence="1">Belongs to the AB hydrolase superfamily.</text>
</comment>
<name>A0A0P0WIT7_ORYSJ</name>
<feature type="compositionally biased region" description="Low complexity" evidence="2">
    <location>
        <begin position="216"/>
        <end position="229"/>
    </location>
</feature>